<dbReference type="Pfam" id="PF02518">
    <property type="entry name" value="HATPase_c"/>
    <property type="match status" value="1"/>
</dbReference>
<comment type="catalytic activity">
    <reaction evidence="1">
        <text>ATP + protein L-histidine = ADP + protein N-phospho-L-histidine.</text>
        <dbReference type="EC" id="2.7.13.3"/>
    </reaction>
</comment>
<dbReference type="InterPro" id="IPR035965">
    <property type="entry name" value="PAS-like_dom_sf"/>
</dbReference>
<reference evidence="4 5" key="1">
    <citation type="submission" date="2017-09" db="EMBL/GenBank/DDBJ databases">
        <title>Genomics of the genus Arcobacter.</title>
        <authorList>
            <person name="Perez-Cataluna A."/>
            <person name="Figueras M.J."/>
            <person name="Salas-Masso N."/>
        </authorList>
    </citation>
    <scope>NUCLEOTIDE SEQUENCE [LARGE SCALE GENOMIC DNA]</scope>
    <source>
        <strain evidence="4 5">CECT 7834</strain>
    </source>
</reference>
<dbReference type="Proteomes" id="UP000290378">
    <property type="component" value="Unassembled WGS sequence"/>
</dbReference>
<dbReference type="InterPro" id="IPR004358">
    <property type="entry name" value="Sig_transdc_His_kin-like_C"/>
</dbReference>
<dbReference type="SMART" id="SM00091">
    <property type="entry name" value="PAS"/>
    <property type="match status" value="1"/>
</dbReference>
<dbReference type="PROSITE" id="PS50112">
    <property type="entry name" value="PAS"/>
    <property type="match status" value="1"/>
</dbReference>
<proteinExistence type="predicted"/>
<dbReference type="SUPFAM" id="SSF55785">
    <property type="entry name" value="PYP-like sensor domain (PAS domain)"/>
    <property type="match status" value="1"/>
</dbReference>
<dbReference type="PRINTS" id="PR00344">
    <property type="entry name" value="BCTRLSENSOR"/>
</dbReference>
<dbReference type="EC" id="2.7.13.3" evidence="2"/>
<dbReference type="InterPro" id="IPR000014">
    <property type="entry name" value="PAS"/>
</dbReference>
<dbReference type="SUPFAM" id="SSF47384">
    <property type="entry name" value="Homodimeric domain of signal transducing histidine kinase"/>
    <property type="match status" value="1"/>
</dbReference>
<gene>
    <name evidence="4" type="ORF">CP963_08110</name>
</gene>
<keyword evidence="3" id="KW-0597">Phosphoprotein</keyword>
<name>A0A6M8NPZ9_9BACT</name>
<dbReference type="CDD" id="cd00082">
    <property type="entry name" value="HisKA"/>
    <property type="match status" value="1"/>
</dbReference>
<dbReference type="PROSITE" id="PS50109">
    <property type="entry name" value="HIS_KIN"/>
    <property type="match status" value="1"/>
</dbReference>
<evidence type="ECO:0000313" key="5">
    <source>
        <dbReference type="Proteomes" id="UP000290378"/>
    </source>
</evidence>
<dbReference type="PROSITE" id="PS50113">
    <property type="entry name" value="PAC"/>
    <property type="match status" value="1"/>
</dbReference>
<dbReference type="InterPro" id="IPR013655">
    <property type="entry name" value="PAS_fold_3"/>
</dbReference>
<dbReference type="CDD" id="cd00130">
    <property type="entry name" value="PAS"/>
    <property type="match status" value="1"/>
</dbReference>
<dbReference type="Gene3D" id="3.30.450.20">
    <property type="entry name" value="PAS domain"/>
    <property type="match status" value="1"/>
</dbReference>
<dbReference type="NCBIfam" id="TIGR00229">
    <property type="entry name" value="sensory_box"/>
    <property type="match status" value="1"/>
</dbReference>
<accession>A0A6M8NPZ9</accession>
<dbReference type="InterPro" id="IPR003594">
    <property type="entry name" value="HATPase_dom"/>
</dbReference>
<dbReference type="EMBL" id="NXII01000009">
    <property type="protein sequence ID" value="RXI40730.1"/>
    <property type="molecule type" value="Genomic_DNA"/>
</dbReference>
<dbReference type="InterPro" id="IPR005467">
    <property type="entry name" value="His_kinase_dom"/>
</dbReference>
<dbReference type="SMART" id="SM00086">
    <property type="entry name" value="PAC"/>
    <property type="match status" value="1"/>
</dbReference>
<dbReference type="InterPro" id="IPR000700">
    <property type="entry name" value="PAS-assoc_C"/>
</dbReference>
<sequence length="497" mass="58066">MNIIQFVEQIEKNKITIIRTWIKIPVVLDLIKLYSIDENLFIKRYSFSLIEHFILVVRKDEEYGKNSSIIDFLRYLKKKNMKINELFLLFSAFKDSLINFAFENKMESFELIEKINFYFQKIFSVLLDIYSKSIEQIQSALNKSIDIVDKYVIMSRCDLNGIIISVSSAFCKISGYEPFELIGKSYNILNHPDMKKDFFENLWNTIKAGEMWQGEIKNLKKNKDYYWLKTTIHPNFDDDGKIISYDAINEDITFQKELKNQQNLLVEQSKSAALGEMISMIAHQWRQPLQAVSILIQKLPLLKEIQGEITDEILNDVVLQVTKQLDYMSKTIDDFKDYFKPNKKKEEVYIENVINKSMDFLSYLFKINSIKVEYKNESTSLIEIFLNEMVQVFINLAKNSCDAMIEKNIEKRVIKIYSYEKDNNLYVELEDNAGGINPKVIDKIFDPYFSTKTNKNGTGLGLYMSKTIIEQHSLGKISVCNSDVGAKFIIELPLNRS</sequence>
<dbReference type="InterPro" id="IPR003661">
    <property type="entry name" value="HisK_dim/P_dom"/>
</dbReference>
<dbReference type="GO" id="GO:0000155">
    <property type="term" value="F:phosphorelay sensor kinase activity"/>
    <property type="evidence" value="ECO:0007669"/>
    <property type="project" value="InterPro"/>
</dbReference>
<evidence type="ECO:0000256" key="1">
    <source>
        <dbReference type="ARBA" id="ARBA00000085"/>
    </source>
</evidence>
<evidence type="ECO:0000256" key="3">
    <source>
        <dbReference type="ARBA" id="ARBA00022553"/>
    </source>
</evidence>
<dbReference type="SUPFAM" id="SSF55874">
    <property type="entry name" value="ATPase domain of HSP90 chaperone/DNA topoisomerase II/histidine kinase"/>
    <property type="match status" value="1"/>
</dbReference>
<dbReference type="InterPro" id="IPR036890">
    <property type="entry name" value="HATPase_C_sf"/>
</dbReference>
<dbReference type="Gene3D" id="3.30.565.10">
    <property type="entry name" value="Histidine kinase-like ATPase, C-terminal domain"/>
    <property type="match status" value="1"/>
</dbReference>
<dbReference type="InterPro" id="IPR036097">
    <property type="entry name" value="HisK_dim/P_sf"/>
</dbReference>
<dbReference type="Pfam" id="PF08447">
    <property type="entry name" value="PAS_3"/>
    <property type="match status" value="1"/>
</dbReference>
<comment type="caution">
    <text evidence="4">The sequence shown here is derived from an EMBL/GenBank/DDBJ whole genome shotgun (WGS) entry which is preliminary data.</text>
</comment>
<dbReference type="RefSeq" id="WP_129013679.1">
    <property type="nucleotide sequence ID" value="NZ_CBCSEI010000009.1"/>
</dbReference>
<dbReference type="PANTHER" id="PTHR43065:SF42">
    <property type="entry name" value="TWO-COMPONENT SENSOR PPRA"/>
    <property type="match status" value="1"/>
</dbReference>
<evidence type="ECO:0000256" key="2">
    <source>
        <dbReference type="ARBA" id="ARBA00012438"/>
    </source>
</evidence>
<dbReference type="SMART" id="SM00387">
    <property type="entry name" value="HATPase_c"/>
    <property type="match status" value="1"/>
</dbReference>
<dbReference type="AlphaFoldDB" id="A0A6M8NPZ9"/>
<organism evidence="4 5">
    <name type="scientific">Arcobacter cloacae</name>
    <dbReference type="NCBI Taxonomy" id="1054034"/>
    <lineage>
        <taxon>Bacteria</taxon>
        <taxon>Pseudomonadati</taxon>
        <taxon>Campylobacterota</taxon>
        <taxon>Epsilonproteobacteria</taxon>
        <taxon>Campylobacterales</taxon>
        <taxon>Arcobacteraceae</taxon>
        <taxon>Arcobacter</taxon>
    </lineage>
</organism>
<evidence type="ECO:0000313" key="4">
    <source>
        <dbReference type="EMBL" id="RXI40730.1"/>
    </source>
</evidence>
<dbReference type="PANTHER" id="PTHR43065">
    <property type="entry name" value="SENSOR HISTIDINE KINASE"/>
    <property type="match status" value="1"/>
</dbReference>
<dbReference type="Gene3D" id="1.10.287.130">
    <property type="match status" value="1"/>
</dbReference>
<keyword evidence="5" id="KW-1185">Reference proteome</keyword>
<dbReference type="InterPro" id="IPR001610">
    <property type="entry name" value="PAC"/>
</dbReference>
<protein>
    <recommendedName>
        <fullName evidence="2">histidine kinase</fullName>
        <ecNumber evidence="2">2.7.13.3</ecNumber>
    </recommendedName>
</protein>